<dbReference type="HOGENOM" id="CLU_3072579_0_0_1"/>
<gene>
    <name evidence="1" type="ORF">TCM_031353</name>
</gene>
<dbReference type="InterPro" id="IPR008949">
    <property type="entry name" value="Isoprenoid_synthase_dom_sf"/>
</dbReference>
<reference evidence="1 2" key="1">
    <citation type="journal article" date="2013" name="Genome Biol.">
        <title>The genome sequence of the most widely cultivated cacao type and its use to identify candidate genes regulating pod color.</title>
        <authorList>
            <person name="Motamayor J.C."/>
            <person name="Mockaitis K."/>
            <person name="Schmutz J."/>
            <person name="Haiminen N."/>
            <person name="Iii D.L."/>
            <person name="Cornejo O."/>
            <person name="Findley S.D."/>
            <person name="Zheng P."/>
            <person name="Utro F."/>
            <person name="Royaert S."/>
            <person name="Saski C."/>
            <person name="Jenkins J."/>
            <person name="Podicheti R."/>
            <person name="Zhao M."/>
            <person name="Scheffler B.E."/>
            <person name="Stack J.C."/>
            <person name="Feltus F.A."/>
            <person name="Mustiga G.M."/>
            <person name="Amores F."/>
            <person name="Phillips W."/>
            <person name="Marelli J.P."/>
            <person name="May G.D."/>
            <person name="Shapiro H."/>
            <person name="Ma J."/>
            <person name="Bustamante C.D."/>
            <person name="Schnell R.J."/>
            <person name="Main D."/>
            <person name="Gilbert D."/>
            <person name="Parida L."/>
            <person name="Kuhn D.N."/>
        </authorList>
    </citation>
    <scope>NUCLEOTIDE SEQUENCE [LARGE SCALE GENOMIC DNA]</scope>
    <source>
        <strain evidence="2">cv. Matina 1-6</strain>
    </source>
</reference>
<dbReference type="Proteomes" id="UP000026915">
    <property type="component" value="Chromosome 7"/>
</dbReference>
<dbReference type="InParanoid" id="A0A061F712"/>
<keyword evidence="2" id="KW-1185">Reference proteome</keyword>
<evidence type="ECO:0000313" key="2">
    <source>
        <dbReference type="Proteomes" id="UP000026915"/>
    </source>
</evidence>
<protein>
    <submittedName>
        <fullName evidence="1">Uncharacterized protein</fullName>
    </submittedName>
</protein>
<dbReference type="Gramene" id="EOY12836">
    <property type="protein sequence ID" value="EOY12836"/>
    <property type="gene ID" value="TCM_031353"/>
</dbReference>
<dbReference type="EMBL" id="CM001885">
    <property type="protein sequence ID" value="EOY12836.1"/>
    <property type="molecule type" value="Genomic_DNA"/>
</dbReference>
<evidence type="ECO:0000313" key="1">
    <source>
        <dbReference type="EMBL" id="EOY12836.1"/>
    </source>
</evidence>
<accession>A0A061F712</accession>
<dbReference type="Gene3D" id="1.10.600.10">
    <property type="entry name" value="Farnesyl Diphosphate Synthase"/>
    <property type="match status" value="1"/>
</dbReference>
<sequence length="53" mass="6055">MSFQVSAAALAPTQCSKTENNRRSANFHPDVWGDYFLSCASNVKETEYRMEHQ</sequence>
<organism evidence="1 2">
    <name type="scientific">Theobroma cacao</name>
    <name type="common">Cacao</name>
    <name type="synonym">Cocoa</name>
    <dbReference type="NCBI Taxonomy" id="3641"/>
    <lineage>
        <taxon>Eukaryota</taxon>
        <taxon>Viridiplantae</taxon>
        <taxon>Streptophyta</taxon>
        <taxon>Embryophyta</taxon>
        <taxon>Tracheophyta</taxon>
        <taxon>Spermatophyta</taxon>
        <taxon>Magnoliopsida</taxon>
        <taxon>eudicotyledons</taxon>
        <taxon>Gunneridae</taxon>
        <taxon>Pentapetalae</taxon>
        <taxon>rosids</taxon>
        <taxon>malvids</taxon>
        <taxon>Malvales</taxon>
        <taxon>Malvaceae</taxon>
        <taxon>Byttnerioideae</taxon>
        <taxon>Theobroma</taxon>
    </lineage>
</organism>
<name>A0A061F712_THECC</name>
<dbReference type="AlphaFoldDB" id="A0A061F712"/>
<proteinExistence type="predicted"/>